<name>A0A401T535_CHIPU</name>
<dbReference type="GO" id="GO:0005125">
    <property type="term" value="F:cytokine activity"/>
    <property type="evidence" value="ECO:0007669"/>
    <property type="project" value="UniProtKB-KW"/>
</dbReference>
<dbReference type="InterPro" id="IPR000471">
    <property type="entry name" value="Interferon_alpha/beta/delta"/>
</dbReference>
<keyword evidence="7" id="KW-1015">Disulfide bond</keyword>
<dbReference type="PANTHER" id="PTHR11691">
    <property type="entry name" value="TYPE I INTERFERON"/>
    <property type="match status" value="1"/>
</dbReference>
<evidence type="ECO:0000256" key="2">
    <source>
        <dbReference type="ARBA" id="ARBA00011033"/>
    </source>
</evidence>
<evidence type="ECO:0000313" key="9">
    <source>
        <dbReference type="EMBL" id="GCC37771.1"/>
    </source>
</evidence>
<dbReference type="SMART" id="SM00076">
    <property type="entry name" value="IFabd"/>
    <property type="match status" value="1"/>
</dbReference>
<dbReference type="OMA" id="QYSACAW"/>
<dbReference type="PANTHER" id="PTHR11691:SF73">
    <property type="entry name" value="INTERFERON BETA"/>
    <property type="match status" value="1"/>
</dbReference>
<organism evidence="9 10">
    <name type="scientific">Chiloscyllium punctatum</name>
    <name type="common">Brownbanded bambooshark</name>
    <name type="synonym">Hemiscyllium punctatum</name>
    <dbReference type="NCBI Taxonomy" id="137246"/>
    <lineage>
        <taxon>Eukaryota</taxon>
        <taxon>Metazoa</taxon>
        <taxon>Chordata</taxon>
        <taxon>Craniata</taxon>
        <taxon>Vertebrata</taxon>
        <taxon>Chondrichthyes</taxon>
        <taxon>Elasmobranchii</taxon>
        <taxon>Galeomorphii</taxon>
        <taxon>Galeoidea</taxon>
        <taxon>Orectolobiformes</taxon>
        <taxon>Hemiscylliidae</taxon>
        <taxon>Chiloscyllium</taxon>
    </lineage>
</organism>
<dbReference type="GO" id="GO:0006955">
    <property type="term" value="P:immune response"/>
    <property type="evidence" value="ECO:0007669"/>
    <property type="project" value="UniProtKB-ARBA"/>
</dbReference>
<dbReference type="GO" id="GO:0005126">
    <property type="term" value="F:cytokine receptor binding"/>
    <property type="evidence" value="ECO:0007669"/>
    <property type="project" value="InterPro"/>
</dbReference>
<dbReference type="Proteomes" id="UP000287033">
    <property type="component" value="Unassembled WGS sequence"/>
</dbReference>
<dbReference type="PRINTS" id="PR00266">
    <property type="entry name" value="INTERFERONAB"/>
</dbReference>
<dbReference type="GO" id="GO:0005615">
    <property type="term" value="C:extracellular space"/>
    <property type="evidence" value="ECO:0007669"/>
    <property type="project" value="UniProtKB-KW"/>
</dbReference>
<evidence type="ECO:0000256" key="5">
    <source>
        <dbReference type="ARBA" id="ARBA00022729"/>
    </source>
</evidence>
<dbReference type="AlphaFoldDB" id="A0A401T535"/>
<dbReference type="EMBL" id="BEZZ01001054">
    <property type="protein sequence ID" value="GCC37771.1"/>
    <property type="molecule type" value="Genomic_DNA"/>
</dbReference>
<dbReference type="Gene3D" id="1.20.1250.10">
    <property type="match status" value="1"/>
</dbReference>
<dbReference type="SUPFAM" id="SSF47266">
    <property type="entry name" value="4-helical cytokines"/>
    <property type="match status" value="1"/>
</dbReference>
<keyword evidence="6 8" id="KW-0051">Antiviral defense</keyword>
<keyword evidence="4" id="KW-0964">Secreted</keyword>
<protein>
    <submittedName>
        <fullName evidence="9">Uncharacterized protein</fullName>
    </submittedName>
</protein>
<feature type="non-terminal residue" evidence="9">
    <location>
        <position position="1"/>
    </location>
</feature>
<evidence type="ECO:0000256" key="8">
    <source>
        <dbReference type="RuleBase" id="RU000436"/>
    </source>
</evidence>
<reference evidence="9 10" key="1">
    <citation type="journal article" date="2018" name="Nat. Ecol. Evol.">
        <title>Shark genomes provide insights into elasmobranch evolution and the origin of vertebrates.</title>
        <authorList>
            <person name="Hara Y"/>
            <person name="Yamaguchi K"/>
            <person name="Onimaru K"/>
            <person name="Kadota M"/>
            <person name="Koyanagi M"/>
            <person name="Keeley SD"/>
            <person name="Tatsumi K"/>
            <person name="Tanaka K"/>
            <person name="Motone F"/>
            <person name="Kageyama Y"/>
            <person name="Nozu R"/>
            <person name="Adachi N"/>
            <person name="Nishimura O"/>
            <person name="Nakagawa R"/>
            <person name="Tanegashima C"/>
            <person name="Kiyatake I"/>
            <person name="Matsumoto R"/>
            <person name="Murakumo K"/>
            <person name="Nishida K"/>
            <person name="Terakita A"/>
            <person name="Kuratani S"/>
            <person name="Sato K"/>
            <person name="Hyodo S Kuraku.S."/>
        </authorList>
    </citation>
    <scope>NUCLEOTIDE SEQUENCE [LARGE SCALE GENOMIC DNA]</scope>
</reference>
<proteinExistence type="inferred from homology"/>
<evidence type="ECO:0000256" key="1">
    <source>
        <dbReference type="ARBA" id="ARBA00004613"/>
    </source>
</evidence>
<evidence type="ECO:0000256" key="3">
    <source>
        <dbReference type="ARBA" id="ARBA00022514"/>
    </source>
</evidence>
<dbReference type="GO" id="GO:0051607">
    <property type="term" value="P:defense response to virus"/>
    <property type="evidence" value="ECO:0007669"/>
    <property type="project" value="UniProtKB-KW"/>
</dbReference>
<dbReference type="Pfam" id="PF00143">
    <property type="entry name" value="Interferon"/>
    <property type="match status" value="1"/>
</dbReference>
<keyword evidence="10" id="KW-1185">Reference proteome</keyword>
<dbReference type="OrthoDB" id="8922121at2759"/>
<dbReference type="STRING" id="137246.A0A401T535"/>
<evidence type="ECO:0000256" key="4">
    <source>
        <dbReference type="ARBA" id="ARBA00022525"/>
    </source>
</evidence>
<comment type="similarity">
    <text evidence="2 8">Belongs to the alpha/beta interferon family.</text>
</comment>
<comment type="subcellular location">
    <subcellularLocation>
        <location evidence="1">Secreted</location>
    </subcellularLocation>
</comment>
<evidence type="ECO:0000256" key="6">
    <source>
        <dbReference type="ARBA" id="ARBA00023118"/>
    </source>
</evidence>
<gene>
    <name evidence="9" type="ORF">chiPu_0016278</name>
</gene>
<evidence type="ECO:0000256" key="7">
    <source>
        <dbReference type="ARBA" id="ARBA00023157"/>
    </source>
</evidence>
<comment type="caution">
    <text evidence="9">The sequence shown here is derived from an EMBL/GenBank/DDBJ whole genome shotgun (WGS) entry which is preliminary data.</text>
</comment>
<evidence type="ECO:0000313" key="10">
    <source>
        <dbReference type="Proteomes" id="UP000287033"/>
    </source>
</evidence>
<sequence>TQERIEIIHQTLHDINKIFSMNLGSVTWTWDKVENFLLLLDLQLRELQDCLRKPGLDHKMKRNAAIQHYFRKLEKFLKHKKFSECSWEIIRAETRARLQQLLFIMAQVSKRN</sequence>
<dbReference type="InterPro" id="IPR009079">
    <property type="entry name" value="4_helix_cytokine-like_core"/>
</dbReference>
<keyword evidence="3 8" id="KW-0202">Cytokine</keyword>
<accession>A0A401T535</accession>
<keyword evidence="5" id="KW-0732">Signal</keyword>